<comment type="catalytic activity">
    <reaction evidence="11">
        <text>L-glutamyl-tRNA(Gln) + L-glutamine + ATP + H2O = L-glutaminyl-tRNA(Gln) + L-glutamate + ADP + phosphate + H(+)</text>
        <dbReference type="Rhea" id="RHEA:17521"/>
        <dbReference type="Rhea" id="RHEA-COMP:9681"/>
        <dbReference type="Rhea" id="RHEA-COMP:9684"/>
        <dbReference type="ChEBI" id="CHEBI:15377"/>
        <dbReference type="ChEBI" id="CHEBI:15378"/>
        <dbReference type="ChEBI" id="CHEBI:29985"/>
        <dbReference type="ChEBI" id="CHEBI:30616"/>
        <dbReference type="ChEBI" id="CHEBI:43474"/>
        <dbReference type="ChEBI" id="CHEBI:58359"/>
        <dbReference type="ChEBI" id="CHEBI:78520"/>
        <dbReference type="ChEBI" id="CHEBI:78521"/>
        <dbReference type="ChEBI" id="CHEBI:456216"/>
        <dbReference type="EC" id="6.3.5.7"/>
    </reaction>
</comment>
<feature type="transmembrane region" description="Helical" evidence="12">
    <location>
        <begin position="40"/>
        <end position="60"/>
    </location>
</feature>
<evidence type="ECO:0000256" key="4">
    <source>
        <dbReference type="ARBA" id="ARBA00022598"/>
    </source>
</evidence>
<sequence length="961" mass="105851">MRLFKADFFKPKAARTMHFSHLSNNTNPTWWKDAGLRKNVYHCVGLYFCVFYLGYDASLMNGLQAIPKWEEYFNNPSGSVLGFISASLFLPAIVTPFAASWINGLWGRKVCLGVGSVLLILGAFLNAFATNIGTFIGGRVIMGAAGPFGKITGIAMLQELAQPRLRPYVATAYYCNYYFGQITAAWFCFGTLSWRSTDWRWRAPCLFQAFAPFLVLVHLFFMPESPRWLIDNDRSEEALKILAQGHANGDINDELVRYEYEEICQAIQSEKENQKSRYSDFLKTPGNRRRLLVLVTMGTGSNWVGNGIIAYYLSPALKLVGINKADQIAGINGGLAVWSLLWAYLGALNAERVGRRPLWLVGTAGMLCTYILITGLSGSFDHGPSRSVGIAVVPMMFIYKTFYCMSWSPLPFAYGAEILPYHMRLKGLSIELSVQSVALTFNQWVNPVALEAMKWKYYIVYIALIAMYLVLIIFFFPETRNMTIEAVSILFDTGRKGDALAASRQFVHGKEPPEELAVKDNIATKDLPTTCASAILAEHASPFEATIVRQLRERGAVVVGKTNMDEFGMGSHSVHSSFGPVRNPLAPTPTSAGGSSGGSAVAVRVGDAAVAIGTDTGGSIRLPAAYCGVVGYKPSYGMLSRFGVVPYANSLDTVGLLARSVAALEKLVFDTGLVLEHDPNDPTSLSSEFRQSQAQKAPEQRRLKVGLPLEYNIEELDPQIHAAWVKTAETLQSLGVDVVPVSLPSTRHALSAYYVIAPAEASSNLAKYDGVRYGKRGEGSDATGEVLYSETRGKGFGDEVKRRILLGSYSLSSEAMDNYFIQSQKVRKLVQRDFDRVFRLGNPLYDEQQFDLSDMTGDVELENKLGPQQVDFLLCPTAPSFPPRIEHVEKQTPVQSYTNDVFTVPASLAGLPAISIPVQIQSPSPDADDSRKVAGLQIIGQYWDDKRVLQVARRLAEKLAV</sequence>
<keyword evidence="7 11" id="KW-0067">ATP-binding</keyword>
<dbReference type="InterPro" id="IPR005828">
    <property type="entry name" value="MFS_sugar_transport-like"/>
</dbReference>
<feature type="transmembrane region" description="Helical" evidence="12">
    <location>
        <begin position="80"/>
        <end position="98"/>
    </location>
</feature>
<dbReference type="GO" id="GO:0050567">
    <property type="term" value="F:glutaminyl-tRNA synthase (glutamine-hydrolyzing) activity"/>
    <property type="evidence" value="ECO:0007669"/>
    <property type="project" value="UniProtKB-UniRule"/>
</dbReference>
<dbReference type="SUPFAM" id="SSF103473">
    <property type="entry name" value="MFS general substrate transporter"/>
    <property type="match status" value="1"/>
</dbReference>
<comment type="similarity">
    <text evidence="2">Belongs to the major facilitator superfamily. Sugar transporter (TC 2.A.1.1) family.</text>
</comment>
<dbReference type="GO" id="GO:0016020">
    <property type="term" value="C:membrane"/>
    <property type="evidence" value="ECO:0007669"/>
    <property type="project" value="UniProtKB-SubCell"/>
</dbReference>
<dbReference type="InterPro" id="IPR000120">
    <property type="entry name" value="Amidase"/>
</dbReference>
<comment type="function">
    <text evidence="11">Allows the formation of correctly charged Gln-tRNA(Gln) through the transamidation of misacylated Glu-tRNA(Gln) in the mitochondria. The reaction takes place in the presence of glutamine and ATP through an activated gamma-phospho-Glu-tRNA(Gln).</text>
</comment>
<dbReference type="NCBIfam" id="TIGR00132">
    <property type="entry name" value="gatA"/>
    <property type="match status" value="1"/>
</dbReference>
<dbReference type="STRING" id="100787.A0A0G4L1N4"/>
<dbReference type="Pfam" id="PF01425">
    <property type="entry name" value="Amidase"/>
    <property type="match status" value="1"/>
</dbReference>
<dbReference type="Gene3D" id="1.20.1250.20">
    <property type="entry name" value="MFS general substrate transporter like domains"/>
    <property type="match status" value="1"/>
</dbReference>
<dbReference type="GO" id="GO:0005739">
    <property type="term" value="C:mitochondrion"/>
    <property type="evidence" value="ECO:0007669"/>
    <property type="project" value="UniProtKB-SubCell"/>
</dbReference>
<keyword evidence="3" id="KW-0813">Transport</keyword>
<evidence type="ECO:0000256" key="10">
    <source>
        <dbReference type="ARBA" id="ARBA00023136"/>
    </source>
</evidence>
<feature type="transmembrane region" description="Helical" evidence="12">
    <location>
        <begin position="177"/>
        <end position="195"/>
    </location>
</feature>
<dbReference type="AlphaFoldDB" id="A0A0G4L1N4"/>
<dbReference type="InterPro" id="IPR036928">
    <property type="entry name" value="AS_sf"/>
</dbReference>
<keyword evidence="15" id="KW-1185">Reference proteome</keyword>
<dbReference type="InterPro" id="IPR020846">
    <property type="entry name" value="MFS_dom"/>
</dbReference>
<comment type="similarity">
    <text evidence="11">Belongs to the amidase family. GatA subfamily.</text>
</comment>
<dbReference type="PROSITE" id="PS00216">
    <property type="entry name" value="SUGAR_TRANSPORT_1"/>
    <property type="match status" value="1"/>
</dbReference>
<keyword evidence="9 12" id="KW-1133">Transmembrane helix</keyword>
<organism evidence="14 15">
    <name type="scientific">Verticillium longisporum</name>
    <name type="common">Verticillium dahliae var. longisporum</name>
    <dbReference type="NCBI Taxonomy" id="100787"/>
    <lineage>
        <taxon>Eukaryota</taxon>
        <taxon>Fungi</taxon>
        <taxon>Dikarya</taxon>
        <taxon>Ascomycota</taxon>
        <taxon>Pezizomycotina</taxon>
        <taxon>Sordariomycetes</taxon>
        <taxon>Hypocreomycetidae</taxon>
        <taxon>Glomerellales</taxon>
        <taxon>Plectosphaerellaceae</taxon>
        <taxon>Verticillium</taxon>
    </lineage>
</organism>
<dbReference type="PROSITE" id="PS50850">
    <property type="entry name" value="MFS"/>
    <property type="match status" value="1"/>
</dbReference>
<keyword evidence="6 11" id="KW-0547">Nucleotide-binding</keyword>
<dbReference type="GO" id="GO:0032543">
    <property type="term" value="P:mitochondrial translation"/>
    <property type="evidence" value="ECO:0007669"/>
    <property type="project" value="UniProtKB-UniRule"/>
</dbReference>
<dbReference type="SUPFAM" id="SSF75304">
    <property type="entry name" value="Amidase signature (AS) enzymes"/>
    <property type="match status" value="1"/>
</dbReference>
<accession>A0A0G4L1N4</accession>
<evidence type="ECO:0000256" key="9">
    <source>
        <dbReference type="ARBA" id="ARBA00022989"/>
    </source>
</evidence>
<evidence type="ECO:0000259" key="13">
    <source>
        <dbReference type="PROSITE" id="PS50850"/>
    </source>
</evidence>
<dbReference type="Gene3D" id="3.90.1300.10">
    <property type="entry name" value="Amidase signature (AS) domain"/>
    <property type="match status" value="1"/>
</dbReference>
<dbReference type="EMBL" id="CVQH01007002">
    <property type="protein sequence ID" value="CRK15907.1"/>
    <property type="molecule type" value="Genomic_DNA"/>
</dbReference>
<dbReference type="FunFam" id="1.20.1250.20:FF:000134">
    <property type="entry name" value="MFS sugar transporter protein"/>
    <property type="match status" value="1"/>
</dbReference>
<dbReference type="InterPro" id="IPR036259">
    <property type="entry name" value="MFS_trans_sf"/>
</dbReference>
<keyword evidence="8 11" id="KW-0648">Protein biosynthesis</keyword>
<feature type="domain" description="Major facilitator superfamily (MFS) profile" evidence="13">
    <location>
        <begin position="42"/>
        <end position="480"/>
    </location>
</feature>
<feature type="transmembrane region" description="Helical" evidence="12">
    <location>
        <begin position="457"/>
        <end position="476"/>
    </location>
</feature>
<feature type="transmembrane region" description="Helical" evidence="12">
    <location>
        <begin position="291"/>
        <end position="313"/>
    </location>
</feature>
<name>A0A0G4L1N4_VERLO</name>
<evidence type="ECO:0000256" key="11">
    <source>
        <dbReference type="HAMAP-Rule" id="MF_03150"/>
    </source>
</evidence>
<dbReference type="InterPro" id="IPR023631">
    <property type="entry name" value="Amidase_dom"/>
</dbReference>
<evidence type="ECO:0000256" key="5">
    <source>
        <dbReference type="ARBA" id="ARBA00022692"/>
    </source>
</evidence>
<evidence type="ECO:0000256" key="8">
    <source>
        <dbReference type="ARBA" id="ARBA00022917"/>
    </source>
</evidence>
<dbReference type="GO" id="GO:0030956">
    <property type="term" value="C:glutamyl-tRNA(Gln) amidotransferase complex"/>
    <property type="evidence" value="ECO:0007669"/>
    <property type="project" value="UniProtKB-UniRule"/>
</dbReference>
<dbReference type="InterPro" id="IPR005829">
    <property type="entry name" value="Sugar_transporter_CS"/>
</dbReference>
<reference evidence="14 15" key="1">
    <citation type="submission" date="2015-05" db="EMBL/GenBank/DDBJ databases">
        <authorList>
            <person name="Wang D.B."/>
            <person name="Wang M."/>
        </authorList>
    </citation>
    <scope>NUCLEOTIDE SEQUENCE [LARGE SCALE GENOMIC DNA]</scope>
    <source>
        <strain evidence="14">VL1</strain>
    </source>
</reference>
<dbReference type="GO" id="GO:0005524">
    <property type="term" value="F:ATP binding"/>
    <property type="evidence" value="ECO:0007669"/>
    <property type="project" value="UniProtKB-KW"/>
</dbReference>
<keyword evidence="5 12" id="KW-0812">Transmembrane</keyword>
<evidence type="ECO:0000313" key="15">
    <source>
        <dbReference type="Proteomes" id="UP000044602"/>
    </source>
</evidence>
<dbReference type="Pfam" id="PF00083">
    <property type="entry name" value="Sugar_tr"/>
    <property type="match status" value="1"/>
</dbReference>
<dbReference type="GO" id="GO:0070681">
    <property type="term" value="P:glutaminyl-tRNAGln biosynthesis via transamidation"/>
    <property type="evidence" value="ECO:0007669"/>
    <property type="project" value="UniProtKB-UniRule"/>
</dbReference>
<comment type="subcellular location">
    <subcellularLocation>
        <location evidence="1">Membrane</location>
        <topology evidence="1">Multi-pass membrane protein</topology>
    </subcellularLocation>
    <subcellularLocation>
        <location evidence="11">Mitochondrion</location>
    </subcellularLocation>
</comment>
<proteinExistence type="inferred from homology"/>
<feature type="transmembrane region" description="Helical" evidence="12">
    <location>
        <begin position="110"/>
        <end position="129"/>
    </location>
</feature>
<protein>
    <recommendedName>
        <fullName evidence="11">Glutamyl-tRNA(Gln) amidotransferase subunit A, mitochondrial</fullName>
        <shortName evidence="11">Glu-AdT subunit A</shortName>
        <ecNumber evidence="11">6.3.5.7</ecNumber>
    </recommendedName>
</protein>
<keyword evidence="10 12" id="KW-0472">Membrane</keyword>
<feature type="active site" description="Charge relay system" evidence="11">
    <location>
        <position position="595"/>
    </location>
</feature>
<feature type="active site" description="Acyl-ester intermediate" evidence="11">
    <location>
        <position position="619"/>
    </location>
</feature>
<dbReference type="Proteomes" id="UP000044602">
    <property type="component" value="Unassembled WGS sequence"/>
</dbReference>
<evidence type="ECO:0000313" key="14">
    <source>
        <dbReference type="EMBL" id="CRK15907.1"/>
    </source>
</evidence>
<comment type="subunit">
    <text evidence="11">Subunit of the heterotrimeric GatCAB amidotransferase (AdT) complex, composed of A, B and C subunits.</text>
</comment>
<evidence type="ECO:0000256" key="2">
    <source>
        <dbReference type="ARBA" id="ARBA00010992"/>
    </source>
</evidence>
<evidence type="ECO:0000256" key="6">
    <source>
        <dbReference type="ARBA" id="ARBA00022741"/>
    </source>
</evidence>
<feature type="transmembrane region" description="Helical" evidence="12">
    <location>
        <begin position="397"/>
        <end position="416"/>
    </location>
</feature>
<keyword evidence="4 11" id="KW-0436">Ligase</keyword>
<dbReference type="EC" id="6.3.5.7" evidence="11"/>
<evidence type="ECO:0000256" key="1">
    <source>
        <dbReference type="ARBA" id="ARBA00004141"/>
    </source>
</evidence>
<dbReference type="HAMAP" id="MF_00120">
    <property type="entry name" value="GatA"/>
    <property type="match status" value="1"/>
</dbReference>
<dbReference type="PANTHER" id="PTHR11895:SF7">
    <property type="entry name" value="GLUTAMYL-TRNA(GLN) AMIDOTRANSFERASE SUBUNIT A, MITOCHONDRIAL"/>
    <property type="match status" value="1"/>
</dbReference>
<evidence type="ECO:0000256" key="7">
    <source>
        <dbReference type="ARBA" id="ARBA00022840"/>
    </source>
</evidence>
<dbReference type="InterPro" id="IPR004412">
    <property type="entry name" value="GatA"/>
</dbReference>
<dbReference type="PANTHER" id="PTHR11895">
    <property type="entry name" value="TRANSAMIDASE"/>
    <property type="match status" value="1"/>
</dbReference>
<gene>
    <name evidence="14" type="ORF">BN1708_011592</name>
</gene>
<feature type="transmembrane region" description="Helical" evidence="12">
    <location>
        <begin position="325"/>
        <end position="345"/>
    </location>
</feature>
<evidence type="ECO:0000256" key="3">
    <source>
        <dbReference type="ARBA" id="ARBA00022448"/>
    </source>
</evidence>
<keyword evidence="11" id="KW-0496">Mitochondrion</keyword>
<feature type="transmembrane region" description="Helical" evidence="12">
    <location>
        <begin position="357"/>
        <end position="377"/>
    </location>
</feature>
<dbReference type="GO" id="GO:0022857">
    <property type="term" value="F:transmembrane transporter activity"/>
    <property type="evidence" value="ECO:0007669"/>
    <property type="project" value="InterPro"/>
</dbReference>
<evidence type="ECO:0000256" key="12">
    <source>
        <dbReference type="SAM" id="Phobius"/>
    </source>
</evidence>
<feature type="active site" description="Charge relay system" evidence="11">
    <location>
        <position position="519"/>
    </location>
</feature>